<gene>
    <name evidence="6" type="ORF">LITE_LOCUS17760</name>
</gene>
<dbReference type="InterPro" id="IPR045096">
    <property type="entry name" value="EDR2-like"/>
</dbReference>
<proteinExistence type="predicted"/>
<dbReference type="Pfam" id="PF00169">
    <property type="entry name" value="PH"/>
    <property type="match status" value="1"/>
</dbReference>
<dbReference type="SMART" id="SM00233">
    <property type="entry name" value="PH"/>
    <property type="match status" value="1"/>
</dbReference>
<dbReference type="PROSITE" id="PS50848">
    <property type="entry name" value="START"/>
    <property type="match status" value="1"/>
</dbReference>
<feature type="domain" description="START" evidence="5">
    <location>
        <begin position="200"/>
        <end position="362"/>
    </location>
</feature>
<dbReference type="InterPro" id="IPR009769">
    <property type="entry name" value="EDR2_C"/>
</dbReference>
<dbReference type="Pfam" id="PF01852">
    <property type="entry name" value="START"/>
    <property type="match status" value="1"/>
</dbReference>
<dbReference type="PANTHER" id="PTHR12136">
    <property type="entry name" value="ENHANCED DISEASE RESISTANCE-RELATED"/>
    <property type="match status" value="1"/>
</dbReference>
<dbReference type="CDD" id="cd00177">
    <property type="entry name" value="START"/>
    <property type="match status" value="1"/>
</dbReference>
<dbReference type="InterPro" id="IPR023393">
    <property type="entry name" value="START-like_dom_sf"/>
</dbReference>
<accession>A0AAV0KCS0</accession>
<feature type="compositionally biased region" description="Polar residues" evidence="3">
    <location>
        <begin position="137"/>
        <end position="149"/>
    </location>
</feature>
<dbReference type="GO" id="GO:0008289">
    <property type="term" value="F:lipid binding"/>
    <property type="evidence" value="ECO:0007669"/>
    <property type="project" value="InterPro"/>
</dbReference>
<comment type="caution">
    <text evidence="6">The sequence shown here is derived from an EMBL/GenBank/DDBJ whole genome shotgun (WGS) entry which is preliminary data.</text>
</comment>
<keyword evidence="7" id="KW-1185">Reference proteome</keyword>
<dbReference type="PROSITE" id="PS50003">
    <property type="entry name" value="PH_DOMAIN"/>
    <property type="match status" value="1"/>
</dbReference>
<dbReference type="SMART" id="SM00234">
    <property type="entry name" value="START"/>
    <property type="match status" value="1"/>
</dbReference>
<sequence length="718" mass="81888">MSKVIYEGWMVRYGRRKIGRSFIHMRYFVLEPRVLAYYKKKPQDNQVPIKTLLIDGNCRVEDRGLKTHHGLMVYVLSVYNKKEKYHRITMAAFNIQEALIWKEKIQFVIDQHQESQVPNGNKYVSFECKSGMDNGRAASSSDQESQFSAQEDEDDSNSNLLRRTTIGNGPPDSVFDWTREIDLELTNQNANDQAFSRKHWRLLQCQNGLRIFEELLEVEYLPRSCSRAMKAVGVVEATCEEIFEQVMSMDGTRFEWDCSFQYGSLVEEVDGHTAVLYHRLQLDWFSTVVWPRDLCYVRYWRRNDDGSYVVLFRSREHENCGPQPGYVRAHIESGGFNISPLKPRNGRPRSQVQHLIQIDLKGWGVGYISSFQQHCLLQMLNSVAGLREWFAQSDERGAPPRIPVMVNMASASISSKKSLKLQESSVHHRSASLDQINTAGRNSAMMDEYSDEDEEFQIAEEEQESENSQYEASEEEPGDKIDLSWFVGNLRYDERENARDCWKVSDGNNFRVRSKNFCFDKTKIPAGKHLMDLVAVDWFKDTKRMDHVARRQGCAAQVASEKGLFTVVFNLQVPASTHYSMVFYFVTKALVPGSLLQRFVDGDDEFRNSRFKLIPSVPKGSWIVRQSVGSTPCLLGKAVDCNYIRGPDYLEVDVDIGSSTVANGVLGLVIGVITTLVVDMAFLVQANATDELPERLIGAVRVSHIELSSAIVPNLDPS</sequence>
<dbReference type="Gene3D" id="3.30.530.20">
    <property type="match status" value="1"/>
</dbReference>
<dbReference type="InterPro" id="IPR001849">
    <property type="entry name" value="PH_domain"/>
</dbReference>
<evidence type="ECO:0000313" key="6">
    <source>
        <dbReference type="EMBL" id="CAI0418798.1"/>
    </source>
</evidence>
<dbReference type="InterPro" id="IPR002913">
    <property type="entry name" value="START_lipid-bd_dom"/>
</dbReference>
<dbReference type="AlphaFoldDB" id="A0AAV0KCS0"/>
<feature type="domain" description="PH" evidence="4">
    <location>
        <begin position="3"/>
        <end position="110"/>
    </location>
</feature>
<feature type="region of interest" description="Disordered" evidence="3">
    <location>
        <begin position="134"/>
        <end position="173"/>
    </location>
</feature>
<keyword evidence="2" id="KW-0256">Endoplasmic reticulum</keyword>
<name>A0AAV0KCS0_9ROSI</name>
<dbReference type="InterPro" id="IPR011993">
    <property type="entry name" value="PH-like_dom_sf"/>
</dbReference>
<evidence type="ECO:0000259" key="4">
    <source>
        <dbReference type="PROSITE" id="PS50003"/>
    </source>
</evidence>
<feature type="region of interest" description="Disordered" evidence="3">
    <location>
        <begin position="447"/>
        <end position="477"/>
    </location>
</feature>
<reference evidence="6" key="1">
    <citation type="submission" date="2022-08" db="EMBL/GenBank/DDBJ databases">
        <authorList>
            <person name="Gutierrez-Valencia J."/>
        </authorList>
    </citation>
    <scope>NUCLEOTIDE SEQUENCE</scope>
</reference>
<dbReference type="GO" id="GO:0005783">
    <property type="term" value="C:endoplasmic reticulum"/>
    <property type="evidence" value="ECO:0007669"/>
    <property type="project" value="UniProtKB-SubCell"/>
</dbReference>
<evidence type="ECO:0000313" key="7">
    <source>
        <dbReference type="Proteomes" id="UP001154282"/>
    </source>
</evidence>
<evidence type="ECO:0008006" key="8">
    <source>
        <dbReference type="Google" id="ProtNLM"/>
    </source>
</evidence>
<evidence type="ECO:0000256" key="3">
    <source>
        <dbReference type="SAM" id="MobiDB-lite"/>
    </source>
</evidence>
<dbReference type="PANTHER" id="PTHR12136:SF100">
    <property type="entry name" value="PROTEIN ENHANCED DISEASE RESISTANCE 2-LIKE"/>
    <property type="match status" value="1"/>
</dbReference>
<evidence type="ECO:0000256" key="1">
    <source>
        <dbReference type="ARBA" id="ARBA00004240"/>
    </source>
</evidence>
<organism evidence="6 7">
    <name type="scientific">Linum tenue</name>
    <dbReference type="NCBI Taxonomy" id="586396"/>
    <lineage>
        <taxon>Eukaryota</taxon>
        <taxon>Viridiplantae</taxon>
        <taxon>Streptophyta</taxon>
        <taxon>Embryophyta</taxon>
        <taxon>Tracheophyta</taxon>
        <taxon>Spermatophyta</taxon>
        <taxon>Magnoliopsida</taxon>
        <taxon>eudicotyledons</taxon>
        <taxon>Gunneridae</taxon>
        <taxon>Pentapetalae</taxon>
        <taxon>rosids</taxon>
        <taxon>fabids</taxon>
        <taxon>Malpighiales</taxon>
        <taxon>Linaceae</taxon>
        <taxon>Linum</taxon>
    </lineage>
</organism>
<dbReference type="Pfam" id="PF07059">
    <property type="entry name" value="EDR2_C"/>
    <property type="match status" value="1"/>
</dbReference>
<dbReference type="SUPFAM" id="SSF55961">
    <property type="entry name" value="Bet v1-like"/>
    <property type="match status" value="1"/>
</dbReference>
<feature type="compositionally biased region" description="Acidic residues" evidence="3">
    <location>
        <begin position="448"/>
        <end position="465"/>
    </location>
</feature>
<feature type="compositionally biased region" description="Polar residues" evidence="3">
    <location>
        <begin position="157"/>
        <end position="167"/>
    </location>
</feature>
<protein>
    <recommendedName>
        <fullName evidence="8">Protein ENHANCED DISEASE RESISTANCE 2-like</fullName>
    </recommendedName>
</protein>
<dbReference type="SUPFAM" id="SSF50729">
    <property type="entry name" value="PH domain-like"/>
    <property type="match status" value="1"/>
</dbReference>
<dbReference type="Proteomes" id="UP001154282">
    <property type="component" value="Unassembled WGS sequence"/>
</dbReference>
<evidence type="ECO:0000259" key="5">
    <source>
        <dbReference type="PROSITE" id="PS50848"/>
    </source>
</evidence>
<comment type="subcellular location">
    <subcellularLocation>
        <location evidence="1">Endoplasmic reticulum</location>
    </subcellularLocation>
</comment>
<dbReference type="EMBL" id="CAMGYJ010000005">
    <property type="protein sequence ID" value="CAI0418798.1"/>
    <property type="molecule type" value="Genomic_DNA"/>
</dbReference>
<dbReference type="Gene3D" id="2.30.29.30">
    <property type="entry name" value="Pleckstrin-homology domain (PH domain)/Phosphotyrosine-binding domain (PTB)"/>
    <property type="match status" value="1"/>
</dbReference>
<evidence type="ECO:0000256" key="2">
    <source>
        <dbReference type="ARBA" id="ARBA00022824"/>
    </source>
</evidence>